<keyword evidence="2" id="KW-1185">Reference proteome</keyword>
<evidence type="ECO:0000313" key="1">
    <source>
        <dbReference type="EMBL" id="KAK7415438.1"/>
    </source>
</evidence>
<name>A0ABR1H2X8_9HYPO</name>
<dbReference type="EMBL" id="JAZAVJ010000083">
    <property type="protein sequence ID" value="KAK7415438.1"/>
    <property type="molecule type" value="Genomic_DNA"/>
</dbReference>
<comment type="caution">
    <text evidence="1">The sequence shown here is derived from an EMBL/GenBank/DDBJ whole genome shotgun (WGS) entry which is preliminary data.</text>
</comment>
<protein>
    <submittedName>
        <fullName evidence="1">Uncharacterized protein</fullName>
    </submittedName>
</protein>
<sequence length="611" mass="66962">MATLFASQPLQSKIASDLAPEPPFEGLRLTSEQRKTLLQQCAKGVAAAPGLHFDTVKHRRGPSQEARENFRLQLLNHLRQGWKNPDTEAQFIKLADSLGVQGCALFAGLIDVAKFGRLIKDYEAIQKSSGSKNFLHSYVNLANGPEFIKNSEYNDAFVHPLLVALIAYRMGGALRIIDTRGKDTEPMSANAQDNMLHIDNTPFHDEYKVLVVWKRGEAKGPSGQNFTYLPGTHQGNRNILVDKSGMPFSTERENLFGSDEALDGLFAFQEKATGKSPTVIEVEYPEQPLSILFAAGALVHHRYRTKHGDPRSCMTAAFHLASDNPGALVRGPHADKEPTTLVDFLIRHQGSGSDATFLDVLSTAAERVEVKIAELLSPSGTTTLVDTSSMTLSEEQLQAWRQTVVTAPSASSIKFSRDVYVSDALGFDKPHLIANLVSAMMYDKHGLLQLILYEDGRDETRKLSRKCIGEMRQDEITSRLAAWLPTLGEQAFTAKDIPDPAVLRDMAESISAAGTEKLKTLEGQSDSKANGVMLASLVRLISDLGEAVERCERPETYASTSLYLFWAADDIAAFLDSSSNQQALSVAGVFLRNYVAFVLLLEAEQKAGTSA</sequence>
<reference evidence="1 2" key="1">
    <citation type="journal article" date="2025" name="Microbiol. Resour. Announc.">
        <title>Draft genome sequences for Neonectria magnoliae and Neonectria punicea, canker pathogens of Liriodendron tulipifera and Acer saccharum in West Virginia.</title>
        <authorList>
            <person name="Petronek H.M."/>
            <person name="Kasson M.T."/>
            <person name="Metheny A.M."/>
            <person name="Stauder C.M."/>
            <person name="Lovett B."/>
            <person name="Lynch S.C."/>
            <person name="Garnas J.R."/>
            <person name="Kasson L.R."/>
            <person name="Stajich J.E."/>
        </authorList>
    </citation>
    <scope>NUCLEOTIDE SEQUENCE [LARGE SCALE GENOMIC DNA]</scope>
    <source>
        <strain evidence="1 2">NRRL 64653</strain>
    </source>
</reference>
<evidence type="ECO:0000313" key="2">
    <source>
        <dbReference type="Proteomes" id="UP001498476"/>
    </source>
</evidence>
<organism evidence="1 2">
    <name type="scientific">Neonectria punicea</name>
    <dbReference type="NCBI Taxonomy" id="979145"/>
    <lineage>
        <taxon>Eukaryota</taxon>
        <taxon>Fungi</taxon>
        <taxon>Dikarya</taxon>
        <taxon>Ascomycota</taxon>
        <taxon>Pezizomycotina</taxon>
        <taxon>Sordariomycetes</taxon>
        <taxon>Hypocreomycetidae</taxon>
        <taxon>Hypocreales</taxon>
        <taxon>Nectriaceae</taxon>
        <taxon>Neonectria</taxon>
    </lineage>
</organism>
<proteinExistence type="predicted"/>
<dbReference type="Proteomes" id="UP001498476">
    <property type="component" value="Unassembled WGS sequence"/>
</dbReference>
<gene>
    <name evidence="1" type="ORF">QQX98_005889</name>
</gene>
<accession>A0ABR1H2X8</accession>